<evidence type="ECO:0000256" key="1">
    <source>
        <dbReference type="SAM" id="Phobius"/>
    </source>
</evidence>
<keyword evidence="1" id="KW-1133">Transmembrane helix</keyword>
<accession>A0A6I3UBM0</accession>
<feature type="transmembrane region" description="Helical" evidence="1">
    <location>
        <begin position="12"/>
        <end position="30"/>
    </location>
</feature>
<dbReference type="AlphaFoldDB" id="A0A6I3UBM0"/>
<sequence>MSKKLQQISVPLISVFLGILLGAIVMWIFGYDAIWG</sequence>
<reference evidence="2 3" key="1">
    <citation type="submission" date="2019-11" db="EMBL/GenBank/DDBJ databases">
        <title>Growth characteristics of pneumococcus vary with the chemical composition of the capsule and with environmental conditions.</title>
        <authorList>
            <person name="Tothpal A."/>
            <person name="Desobry K."/>
            <person name="Joshi S."/>
            <person name="Wyllie A.L."/>
            <person name="Weinberger D.M."/>
        </authorList>
    </citation>
    <scope>NUCLEOTIDE SEQUENCE [LARGE SCALE GENOMIC DNA]</scope>
    <source>
        <strain evidence="3">pnumococcus35B</strain>
    </source>
</reference>
<dbReference type="EMBL" id="WNHX01001325">
    <property type="protein sequence ID" value="MTV88888.1"/>
    <property type="molecule type" value="Genomic_DNA"/>
</dbReference>
<feature type="non-terminal residue" evidence="2">
    <location>
        <position position="36"/>
    </location>
</feature>
<organism evidence="2 3">
    <name type="scientific">Streptococcus pneumoniae</name>
    <dbReference type="NCBI Taxonomy" id="1313"/>
    <lineage>
        <taxon>Bacteria</taxon>
        <taxon>Bacillati</taxon>
        <taxon>Bacillota</taxon>
        <taxon>Bacilli</taxon>
        <taxon>Lactobacillales</taxon>
        <taxon>Streptococcaceae</taxon>
        <taxon>Streptococcus</taxon>
    </lineage>
</organism>
<name>A0A6I3UBM0_STREE</name>
<gene>
    <name evidence="2" type="ORF">GM543_15675</name>
</gene>
<protein>
    <submittedName>
        <fullName evidence="2">ABC transporter permease</fullName>
    </submittedName>
</protein>
<evidence type="ECO:0000313" key="3">
    <source>
        <dbReference type="Proteomes" id="UP000469505"/>
    </source>
</evidence>
<dbReference type="Proteomes" id="UP000469505">
    <property type="component" value="Unassembled WGS sequence"/>
</dbReference>
<keyword evidence="1" id="KW-0472">Membrane</keyword>
<proteinExistence type="predicted"/>
<keyword evidence="1" id="KW-0812">Transmembrane</keyword>
<comment type="caution">
    <text evidence="2">The sequence shown here is derived from an EMBL/GenBank/DDBJ whole genome shotgun (WGS) entry which is preliminary data.</text>
</comment>
<evidence type="ECO:0000313" key="2">
    <source>
        <dbReference type="EMBL" id="MTV88888.1"/>
    </source>
</evidence>